<proteinExistence type="predicted"/>
<keyword evidence="2" id="KW-1185">Reference proteome</keyword>
<dbReference type="InterPro" id="IPR029052">
    <property type="entry name" value="Metallo-depent_PP-like"/>
</dbReference>
<dbReference type="Gene3D" id="3.60.21.10">
    <property type="match status" value="1"/>
</dbReference>
<accession>A0ABQ6EV61</accession>
<name>A0ABQ6EV61_9VIBR</name>
<gene>
    <name evidence="1" type="ORF">GCM10007938_02160</name>
</gene>
<organism evidence="1 2">
    <name type="scientific">Vibrio zhanjiangensis</name>
    <dbReference type="NCBI Taxonomy" id="1046128"/>
    <lineage>
        <taxon>Bacteria</taxon>
        <taxon>Pseudomonadati</taxon>
        <taxon>Pseudomonadota</taxon>
        <taxon>Gammaproteobacteria</taxon>
        <taxon>Vibrionales</taxon>
        <taxon>Vibrionaceae</taxon>
        <taxon>Vibrio</taxon>
    </lineage>
</organism>
<reference evidence="2" key="1">
    <citation type="journal article" date="2019" name="Int. J. Syst. Evol. Microbiol.">
        <title>The Global Catalogue of Microorganisms (GCM) 10K type strain sequencing project: providing services to taxonomists for standard genome sequencing and annotation.</title>
        <authorList>
            <consortium name="The Broad Institute Genomics Platform"/>
            <consortium name="The Broad Institute Genome Sequencing Center for Infectious Disease"/>
            <person name="Wu L."/>
            <person name="Ma J."/>
        </authorList>
    </citation>
    <scope>NUCLEOTIDE SEQUENCE [LARGE SCALE GENOMIC DNA]</scope>
    <source>
        <strain evidence="2">NBRC 108723</strain>
    </source>
</reference>
<dbReference type="EMBL" id="BSPW01000005">
    <property type="protein sequence ID" value="GLT16440.1"/>
    <property type="molecule type" value="Genomic_DNA"/>
</dbReference>
<comment type="caution">
    <text evidence="1">The sequence shown here is derived from an EMBL/GenBank/DDBJ whole genome shotgun (WGS) entry which is preliminary data.</text>
</comment>
<evidence type="ECO:0008006" key="3">
    <source>
        <dbReference type="Google" id="ProtNLM"/>
    </source>
</evidence>
<dbReference type="SUPFAM" id="SSF56300">
    <property type="entry name" value="Metallo-dependent phosphatases"/>
    <property type="match status" value="1"/>
</dbReference>
<evidence type="ECO:0000313" key="2">
    <source>
        <dbReference type="Proteomes" id="UP001157138"/>
    </source>
</evidence>
<dbReference type="Proteomes" id="UP001157138">
    <property type="component" value="Unassembled WGS sequence"/>
</dbReference>
<protein>
    <recommendedName>
        <fullName evidence="3">Calcineurin-like phosphoesterase domain-containing protein</fullName>
    </recommendedName>
</protein>
<sequence length="169" mass="19082">MMKSAFIDTSIKIDEYLSIDKFNFIFIDSSKKPKKEMMLGAGRVSDHDIQKIKNAKKETVIVIHQPIFENGTDWFNKIGLENQNEVAQSVLNNTNIKHIICGHGHSFIKTKVKGTTQTMSPSTSYGFDHHSKVLAKTNRIGAVMIDVGEDIESHEIKIPERTECSATFR</sequence>
<evidence type="ECO:0000313" key="1">
    <source>
        <dbReference type="EMBL" id="GLT16440.1"/>
    </source>
</evidence>